<evidence type="ECO:0000256" key="7">
    <source>
        <dbReference type="RuleBase" id="RU361215"/>
    </source>
</evidence>
<accession>A0A8T9B907</accession>
<dbReference type="EC" id="3.4.19.12" evidence="7"/>
<feature type="non-terminal residue" evidence="10">
    <location>
        <position position="1"/>
    </location>
</feature>
<dbReference type="OrthoDB" id="427186at2759"/>
<dbReference type="InterPro" id="IPR001578">
    <property type="entry name" value="Peptidase_C12_UCH"/>
</dbReference>
<dbReference type="InterPro" id="IPR038765">
    <property type="entry name" value="Papain-like_cys_pep_sf"/>
</dbReference>
<comment type="catalytic activity">
    <reaction evidence="1 7">
        <text>Thiol-dependent hydrolysis of ester, thioester, amide, peptide and isopeptide bonds formed by the C-terminal Gly of ubiquitin (a 76-residue protein attached to proteins as an intracellular targeting signal).</text>
        <dbReference type="EC" id="3.4.19.12"/>
    </reaction>
</comment>
<comment type="similarity">
    <text evidence="6 7">Belongs to the peptidase C12 family.</text>
</comment>
<dbReference type="PROSITE" id="PS52048">
    <property type="entry name" value="UCH_DOMAIN"/>
    <property type="match status" value="1"/>
</dbReference>
<dbReference type="SUPFAM" id="SSF54001">
    <property type="entry name" value="Cysteine proteinases"/>
    <property type="match status" value="1"/>
</dbReference>
<keyword evidence="5 7" id="KW-0788">Thiol protease</keyword>
<gene>
    <name evidence="10" type="primary">UCHL3_0</name>
    <name evidence="10" type="ORF">LARI1_G005612</name>
</gene>
<dbReference type="GO" id="GO:0006511">
    <property type="term" value="P:ubiquitin-dependent protein catabolic process"/>
    <property type="evidence" value="ECO:0007669"/>
    <property type="project" value="UniProtKB-UniRule"/>
</dbReference>
<evidence type="ECO:0000256" key="4">
    <source>
        <dbReference type="ARBA" id="ARBA00022801"/>
    </source>
</evidence>
<dbReference type="PRINTS" id="PR00707">
    <property type="entry name" value="UBCTHYDRLASE"/>
</dbReference>
<dbReference type="GO" id="GO:0005737">
    <property type="term" value="C:cytoplasm"/>
    <property type="evidence" value="ECO:0007669"/>
    <property type="project" value="TreeGrafter"/>
</dbReference>
<evidence type="ECO:0000256" key="8">
    <source>
        <dbReference type="SAM" id="MobiDB-lite"/>
    </source>
</evidence>
<evidence type="ECO:0000313" key="11">
    <source>
        <dbReference type="Proteomes" id="UP000469559"/>
    </source>
</evidence>
<dbReference type="EMBL" id="QGMF01000357">
    <property type="protein sequence ID" value="TVY16514.1"/>
    <property type="molecule type" value="Genomic_DNA"/>
</dbReference>
<dbReference type="Gene3D" id="3.40.532.10">
    <property type="entry name" value="Peptidase C12, ubiquitin carboxyl-terminal hydrolase"/>
    <property type="match status" value="1"/>
</dbReference>
<keyword evidence="3 7" id="KW-0833">Ubl conjugation pathway</keyword>
<dbReference type="Proteomes" id="UP000469559">
    <property type="component" value="Unassembled WGS sequence"/>
</dbReference>
<evidence type="ECO:0000256" key="2">
    <source>
        <dbReference type="ARBA" id="ARBA00022670"/>
    </source>
</evidence>
<dbReference type="Pfam" id="PF01088">
    <property type="entry name" value="Peptidase_C12"/>
    <property type="match status" value="1"/>
</dbReference>
<keyword evidence="4 7" id="KW-0378">Hydrolase</keyword>
<protein>
    <recommendedName>
        <fullName evidence="7">Ubiquitin carboxyl-terminal hydrolase</fullName>
        <ecNumber evidence="7">3.4.19.12</ecNumber>
    </recommendedName>
</protein>
<evidence type="ECO:0000313" key="10">
    <source>
        <dbReference type="EMBL" id="TVY16514.1"/>
    </source>
</evidence>
<reference evidence="10 11" key="1">
    <citation type="submission" date="2018-05" db="EMBL/GenBank/DDBJ databases">
        <title>Whole genome sequencing for identification of molecular markers to develop diagnostic detection tools for the regulated plant pathogen Lachnellula willkommii.</title>
        <authorList>
            <person name="Giroux E."/>
            <person name="Bilodeau G."/>
        </authorList>
    </citation>
    <scope>NUCLEOTIDE SEQUENCE [LARGE SCALE GENOMIC DNA]</scope>
    <source>
        <strain evidence="10 11">CBS 203.66</strain>
    </source>
</reference>
<dbReference type="GO" id="GO:0004843">
    <property type="term" value="F:cysteine-type deubiquitinase activity"/>
    <property type="evidence" value="ECO:0007669"/>
    <property type="project" value="UniProtKB-EC"/>
</dbReference>
<keyword evidence="11" id="KW-1185">Reference proteome</keyword>
<sequence length="282" mass="30124">MPIPVQIVNGKKTFTVLENNPEVMNALASKLGLSPSLQFHDIYSLADPTLLALIPRPVHALLVILPLTPAWHANRVAEDSSYPAPPPSPAPSTSAPTSTPESTSTSEYGTGQDSKWSNILWFKQTIGHACGSIGLLHCAINGPARHYVEDGSTFAKIRERAIPLGVEERAQMLYDDGEFEVAHQSVAELGDTVAPSAEDGDKLGQHFVAFVKGDDGKLWELEGSRPGPLFRGTLAADEDVLSERGLALGLGRVIEMERVSGGGDLSLVLLLLRGSGMISRSI</sequence>
<dbReference type="PANTHER" id="PTHR10589:SF41">
    <property type="entry name" value="UBIQUITIN CARBOXYL-TERMINAL HYDROLASE"/>
    <property type="match status" value="1"/>
</dbReference>
<keyword evidence="2 7" id="KW-0645">Protease</keyword>
<evidence type="ECO:0000256" key="3">
    <source>
        <dbReference type="ARBA" id="ARBA00022786"/>
    </source>
</evidence>
<dbReference type="GO" id="GO:0016579">
    <property type="term" value="P:protein deubiquitination"/>
    <property type="evidence" value="ECO:0007669"/>
    <property type="project" value="TreeGrafter"/>
</dbReference>
<evidence type="ECO:0000256" key="6">
    <source>
        <dbReference type="PROSITE-ProRule" id="PRU01393"/>
    </source>
</evidence>
<comment type="caution">
    <text evidence="10">The sequence shown here is derived from an EMBL/GenBank/DDBJ whole genome shotgun (WGS) entry which is preliminary data.</text>
</comment>
<dbReference type="CDD" id="cd09616">
    <property type="entry name" value="Peptidase_C12_UCH_L1_L3"/>
    <property type="match status" value="1"/>
</dbReference>
<dbReference type="PANTHER" id="PTHR10589">
    <property type="entry name" value="UBIQUITIN CARBOXYL-TERMINAL HYDROLASE"/>
    <property type="match status" value="1"/>
</dbReference>
<feature type="domain" description="UCH catalytic" evidence="9">
    <location>
        <begin position="13"/>
        <end position="273"/>
    </location>
</feature>
<comment type="caution">
    <text evidence="6">Lacks conserved residue(s) required for the propagation of feature annotation.</text>
</comment>
<feature type="compositionally biased region" description="Low complexity" evidence="8">
    <location>
        <begin position="91"/>
        <end position="108"/>
    </location>
</feature>
<proteinExistence type="inferred from homology"/>
<dbReference type="InterPro" id="IPR036959">
    <property type="entry name" value="Peptidase_C12_UCH_sf"/>
</dbReference>
<dbReference type="AlphaFoldDB" id="A0A8T9B907"/>
<evidence type="ECO:0000256" key="5">
    <source>
        <dbReference type="ARBA" id="ARBA00022807"/>
    </source>
</evidence>
<evidence type="ECO:0000256" key="1">
    <source>
        <dbReference type="ARBA" id="ARBA00000707"/>
    </source>
</evidence>
<name>A0A8T9B907_9HELO</name>
<organism evidence="10 11">
    <name type="scientific">Lachnellula arida</name>
    <dbReference type="NCBI Taxonomy" id="1316785"/>
    <lineage>
        <taxon>Eukaryota</taxon>
        <taxon>Fungi</taxon>
        <taxon>Dikarya</taxon>
        <taxon>Ascomycota</taxon>
        <taxon>Pezizomycotina</taxon>
        <taxon>Leotiomycetes</taxon>
        <taxon>Helotiales</taxon>
        <taxon>Lachnaceae</taxon>
        <taxon>Lachnellula</taxon>
    </lineage>
</organism>
<feature type="region of interest" description="Disordered" evidence="8">
    <location>
        <begin position="78"/>
        <end position="112"/>
    </location>
</feature>
<evidence type="ECO:0000259" key="9">
    <source>
        <dbReference type="PROSITE" id="PS52048"/>
    </source>
</evidence>